<dbReference type="PROSITE" id="PS50943">
    <property type="entry name" value="HTH_CROC1"/>
    <property type="match status" value="1"/>
</dbReference>
<dbReference type="RefSeq" id="WP_068536613.1">
    <property type="nucleotide sequence ID" value="NZ_LVJH01000058.1"/>
</dbReference>
<dbReference type="GO" id="GO:0003677">
    <property type="term" value="F:DNA binding"/>
    <property type="evidence" value="ECO:0007669"/>
    <property type="project" value="UniProtKB-KW"/>
</dbReference>
<keyword evidence="1" id="KW-0238">DNA-binding</keyword>
<reference evidence="3 4" key="1">
    <citation type="submission" date="2016-03" db="EMBL/GenBank/DDBJ databases">
        <title>Draft genome sequence of Paenibacillus glacialis DSM 22343.</title>
        <authorList>
            <person name="Shin S.-K."/>
            <person name="Yi H."/>
        </authorList>
    </citation>
    <scope>NUCLEOTIDE SEQUENCE [LARGE SCALE GENOMIC DNA]</scope>
    <source>
        <strain evidence="3 4">DSM 22343</strain>
    </source>
</reference>
<gene>
    <name evidence="3" type="ORF">PGLA_20955</name>
</gene>
<dbReference type="STRING" id="494026.PGLA_20955"/>
<dbReference type="Pfam" id="PF01381">
    <property type="entry name" value="HTH_3"/>
    <property type="match status" value="1"/>
</dbReference>
<evidence type="ECO:0000313" key="3">
    <source>
        <dbReference type="EMBL" id="OAB35906.1"/>
    </source>
</evidence>
<dbReference type="OrthoDB" id="9798912at2"/>
<dbReference type="PANTHER" id="PTHR46558:SF4">
    <property type="entry name" value="DNA-BIDING PHAGE PROTEIN"/>
    <property type="match status" value="1"/>
</dbReference>
<protein>
    <recommendedName>
        <fullName evidence="2">HTH cro/C1-type domain-containing protein</fullName>
    </recommendedName>
</protein>
<sequence length="120" mass="13658">MNKTAENPFDKILGERIQSRRKEAFITQESLAEMVGTSLENLKRIEQGNGYPSFPLFINIANSLGRGTDYFLFDPTSVQKRSEELASLESIYLKLSRFGRQTLINIGEELVNLQKKENGE</sequence>
<name>A0A168F6G1_9BACL</name>
<dbReference type="SMART" id="SM00530">
    <property type="entry name" value="HTH_XRE"/>
    <property type="match status" value="1"/>
</dbReference>
<organism evidence="3 4">
    <name type="scientific">Paenibacillus glacialis</name>
    <dbReference type="NCBI Taxonomy" id="494026"/>
    <lineage>
        <taxon>Bacteria</taxon>
        <taxon>Bacillati</taxon>
        <taxon>Bacillota</taxon>
        <taxon>Bacilli</taxon>
        <taxon>Bacillales</taxon>
        <taxon>Paenibacillaceae</taxon>
        <taxon>Paenibacillus</taxon>
    </lineage>
</organism>
<dbReference type="CDD" id="cd00093">
    <property type="entry name" value="HTH_XRE"/>
    <property type="match status" value="1"/>
</dbReference>
<evidence type="ECO:0000313" key="4">
    <source>
        <dbReference type="Proteomes" id="UP000076967"/>
    </source>
</evidence>
<keyword evidence="4" id="KW-1185">Reference proteome</keyword>
<dbReference type="AlphaFoldDB" id="A0A168F6G1"/>
<dbReference type="EMBL" id="LVJH01000058">
    <property type="protein sequence ID" value="OAB35906.1"/>
    <property type="molecule type" value="Genomic_DNA"/>
</dbReference>
<dbReference type="InterPro" id="IPR001387">
    <property type="entry name" value="Cro/C1-type_HTH"/>
</dbReference>
<comment type="caution">
    <text evidence="3">The sequence shown here is derived from an EMBL/GenBank/DDBJ whole genome shotgun (WGS) entry which is preliminary data.</text>
</comment>
<evidence type="ECO:0000259" key="2">
    <source>
        <dbReference type="PROSITE" id="PS50943"/>
    </source>
</evidence>
<dbReference type="Proteomes" id="UP000076967">
    <property type="component" value="Unassembled WGS sequence"/>
</dbReference>
<dbReference type="InterPro" id="IPR010982">
    <property type="entry name" value="Lambda_DNA-bd_dom_sf"/>
</dbReference>
<evidence type="ECO:0000256" key="1">
    <source>
        <dbReference type="ARBA" id="ARBA00023125"/>
    </source>
</evidence>
<accession>A0A168F6G1</accession>
<feature type="domain" description="HTH cro/C1-type" evidence="2">
    <location>
        <begin position="17"/>
        <end position="71"/>
    </location>
</feature>
<proteinExistence type="predicted"/>
<dbReference type="Gene3D" id="1.10.260.40">
    <property type="entry name" value="lambda repressor-like DNA-binding domains"/>
    <property type="match status" value="1"/>
</dbReference>
<dbReference type="PANTHER" id="PTHR46558">
    <property type="entry name" value="TRACRIPTIONAL REGULATORY PROTEIN-RELATED-RELATED"/>
    <property type="match status" value="1"/>
</dbReference>
<dbReference type="SUPFAM" id="SSF47413">
    <property type="entry name" value="lambda repressor-like DNA-binding domains"/>
    <property type="match status" value="1"/>
</dbReference>